<dbReference type="Pfam" id="PF00520">
    <property type="entry name" value="Ion_trans"/>
    <property type="match status" value="2"/>
</dbReference>
<feature type="transmembrane region" description="Helical" evidence="9">
    <location>
        <begin position="745"/>
        <end position="765"/>
    </location>
</feature>
<feature type="transmembrane region" description="Helical" evidence="9">
    <location>
        <begin position="143"/>
        <end position="165"/>
    </location>
</feature>
<dbReference type="InParanoid" id="A0A024G8E9"/>
<dbReference type="InterPro" id="IPR018488">
    <property type="entry name" value="cNMP-bd_CS"/>
</dbReference>
<dbReference type="Pfam" id="PF00027">
    <property type="entry name" value="cNMP_binding"/>
    <property type="match status" value="2"/>
</dbReference>
<dbReference type="SUPFAM" id="SSF51206">
    <property type="entry name" value="cAMP-binding domain-like"/>
    <property type="match status" value="2"/>
</dbReference>
<keyword evidence="7" id="KW-0407">Ion channel</keyword>
<dbReference type="InterPro" id="IPR014710">
    <property type="entry name" value="RmlC-like_jellyroll"/>
</dbReference>
<dbReference type="PANTHER" id="PTHR47823:SF9">
    <property type="entry name" value="CHROMOSOME UNDETERMINED SCAFFOLD_10, WHOLE GENOME SHOTGUN SEQUENCE"/>
    <property type="match status" value="1"/>
</dbReference>
<feature type="domain" description="Cyclic nucleotide-binding" evidence="10">
    <location>
        <begin position="433"/>
        <end position="537"/>
    </location>
</feature>
<keyword evidence="3 9" id="KW-0812">Transmembrane</keyword>
<dbReference type="GO" id="GO:0005249">
    <property type="term" value="F:voltage-gated potassium channel activity"/>
    <property type="evidence" value="ECO:0007669"/>
    <property type="project" value="InterPro"/>
</dbReference>
<evidence type="ECO:0000256" key="3">
    <source>
        <dbReference type="ARBA" id="ARBA00022692"/>
    </source>
</evidence>
<evidence type="ECO:0000256" key="1">
    <source>
        <dbReference type="ARBA" id="ARBA00004141"/>
    </source>
</evidence>
<feature type="transmembrane region" description="Helical" evidence="9">
    <location>
        <begin position="885"/>
        <end position="910"/>
    </location>
</feature>
<dbReference type="PRINTS" id="PR01463">
    <property type="entry name" value="EAGCHANLFMLY"/>
</dbReference>
<dbReference type="PROSITE" id="PS50042">
    <property type="entry name" value="CNMP_BINDING_3"/>
    <property type="match status" value="2"/>
</dbReference>
<keyword evidence="2" id="KW-0813">Transport</keyword>
<evidence type="ECO:0000313" key="11">
    <source>
        <dbReference type="EMBL" id="CCI43028.1"/>
    </source>
</evidence>
<dbReference type="InterPro" id="IPR003938">
    <property type="entry name" value="K_chnl_volt-dep_EAG/ELK/ERG"/>
</dbReference>
<organism evidence="11 12">
    <name type="scientific">Albugo candida</name>
    <dbReference type="NCBI Taxonomy" id="65357"/>
    <lineage>
        <taxon>Eukaryota</taxon>
        <taxon>Sar</taxon>
        <taxon>Stramenopiles</taxon>
        <taxon>Oomycota</taxon>
        <taxon>Peronosporomycetes</taxon>
        <taxon>Albuginales</taxon>
        <taxon>Albuginaceae</taxon>
        <taxon>Albugo</taxon>
    </lineage>
</organism>
<dbReference type="SMART" id="SM00100">
    <property type="entry name" value="cNMP"/>
    <property type="match status" value="2"/>
</dbReference>
<reference evidence="11 12" key="1">
    <citation type="submission" date="2012-05" db="EMBL/GenBank/DDBJ databases">
        <title>Recombination and specialization in a pathogen metapopulation.</title>
        <authorList>
            <person name="Gardiner A."/>
            <person name="Kemen E."/>
            <person name="Schultz-Larsen T."/>
            <person name="MacLean D."/>
            <person name="Van Oosterhout C."/>
            <person name="Jones J.D.G."/>
        </authorList>
    </citation>
    <scope>NUCLEOTIDE SEQUENCE [LARGE SCALE GENOMIC DNA]</scope>
    <source>
        <strain evidence="11 12">Ac Nc2</strain>
    </source>
</reference>
<evidence type="ECO:0000256" key="5">
    <source>
        <dbReference type="ARBA" id="ARBA00023065"/>
    </source>
</evidence>
<dbReference type="AlphaFoldDB" id="A0A024G8E9"/>
<feature type="transmembrane region" description="Helical" evidence="9">
    <location>
        <begin position="113"/>
        <end position="131"/>
    </location>
</feature>
<feature type="transmembrane region" description="Helical" evidence="9">
    <location>
        <begin position="811"/>
        <end position="832"/>
    </location>
</feature>
<dbReference type="GO" id="GO:0016020">
    <property type="term" value="C:membrane"/>
    <property type="evidence" value="ECO:0007669"/>
    <property type="project" value="UniProtKB-SubCell"/>
</dbReference>
<keyword evidence="4 9" id="KW-1133">Transmembrane helix</keyword>
<comment type="caution">
    <text evidence="11">The sequence shown here is derived from an EMBL/GenBank/DDBJ whole genome shotgun (WGS) entry which is preliminary data.</text>
</comment>
<evidence type="ECO:0000256" key="9">
    <source>
        <dbReference type="SAM" id="Phobius"/>
    </source>
</evidence>
<sequence>MEKTVNENDPNDKWADPVLHKKQIKSSTVASKHSRIYPTNEPSASSLKPLRSFGPMAQLSLRSLSTAASPSQPVFLDGDLNHSKSIYATFLNLFARLPVVEPNCSGKVAWDSFLMLLVVYSALIVPVEIGFPQFREFEHWDIVSIVMDVIYFVDMLHHFFVGYYVNEEEAMIRSHADIAKRYAMTWLLPDALAALPSEILVDRSRSVKDQSVLTLKLTRLLRFIRIAKLVRLIKLPQFALKIENVLDMNAVFLRLAGVLCKVLLVTHLLACFWHLIGYSDDPSTVTWISAAGLTEYDVQTRYIYAYYWVVTTLAGVGYGDIHAVTTQERLYSIVTEMMGAGGFGVLIRSVSKIFESWHRESTFRMQKLSSAQAFLAKKRLPKSLQKSLNRYLRHFIAKTSPFDEKELLHEFSLSLREEILQETYKKTFFRIPVFQRVDPQLVMDLAMYIKPLIAVHGDVLAKEDSVGTELFILNKGLIEVQRRAVKTSWIVVLEILSSQNIFGEACLLNYTLQQNSYTAKDYCDLYSLSREDFIRLLDDYPEAESVLMAFHEERNALYEQVFQQTLARYEVFLATKNSEDSMASVENLYPSLKVLFDGVLTPYRSIPVDILKNMTLEISMGVSVFNSAREKKKMIGILADQSKIYYWAFLRRCLIQPIHPHHPCKFAWDACVILLLLYLGFSIPYELTFVMQDNLAASSPTRTGELLTEGFFLLDLIISARTAYFDVNGDMVTNNRSVLIHYFKSWFWLDFLSVLPLTHIVSALLENYSISSTIQFIRGIRLFKLIRLLKLMQSRNQIQMMTMSRHPATQIFLLIFKVLYISHFLSCGYYFVSSYSMDYYEKTILSEIPKSYTASETYIYFMYWAITTMTTVGYGDTPPGNPMEIVFVTVAVYIGVFTLMYAIGTLGSFVDEMQMSADMTRKRIYRLKAYLKERKLSKPLAARLLRYYEYYISHYDMKDGEKIFSALSDNLRAQLILHMNRDVVSKITFFASQDDACVSYLISVLTQEYCTPHEFVFKQGQVGRHMYFLVKGTAEIMFHAGTPKEMVVATILEGSYFGEIAMLTTSRRAASIRAKTFISLFVLSRTGLDRIALHYPEMAQSIIQEFRNKIVQIKESNQSRKTAPSVRTDIRALALNEPNSLPGKKSAGILQDNLLEIEGMVDKIVEMFGGGKKGKRKALERVLQHLRNKYEFSLDDFLAVAEDAAYFAPEASGVKAIYNVHIVSQLQRNFKRRRSSCTPRNNGHELVT</sequence>
<evidence type="ECO:0000313" key="12">
    <source>
        <dbReference type="Proteomes" id="UP000053237"/>
    </source>
</evidence>
<proteinExistence type="predicted"/>
<evidence type="ECO:0000256" key="8">
    <source>
        <dbReference type="SAM" id="MobiDB-lite"/>
    </source>
</evidence>
<dbReference type="STRING" id="65357.A0A024G8E9"/>
<dbReference type="PANTHER" id="PTHR47823">
    <property type="entry name" value="ION_TRANS DOMAIN-CONTAINING PROTEIN"/>
    <property type="match status" value="1"/>
</dbReference>
<accession>A0A024G8E9</accession>
<comment type="subcellular location">
    <subcellularLocation>
        <location evidence="1">Membrane</location>
        <topology evidence="1">Multi-pass membrane protein</topology>
    </subcellularLocation>
</comment>
<keyword evidence="6 9" id="KW-0472">Membrane</keyword>
<feature type="transmembrane region" description="Helical" evidence="9">
    <location>
        <begin position="666"/>
        <end position="685"/>
    </location>
</feature>
<dbReference type="InterPro" id="IPR018490">
    <property type="entry name" value="cNMP-bd_dom_sf"/>
</dbReference>
<evidence type="ECO:0000256" key="6">
    <source>
        <dbReference type="ARBA" id="ARBA00023136"/>
    </source>
</evidence>
<keyword evidence="12" id="KW-1185">Reference proteome</keyword>
<keyword evidence="5" id="KW-0406">Ion transport</keyword>
<dbReference type="Gene3D" id="2.60.120.10">
    <property type="entry name" value="Jelly Rolls"/>
    <property type="match status" value="2"/>
</dbReference>
<evidence type="ECO:0000256" key="4">
    <source>
        <dbReference type="ARBA" id="ARBA00022989"/>
    </source>
</evidence>
<dbReference type="InterPro" id="IPR000595">
    <property type="entry name" value="cNMP-bd_dom"/>
</dbReference>
<feature type="region of interest" description="Disordered" evidence="8">
    <location>
        <begin position="25"/>
        <end position="49"/>
    </location>
</feature>
<dbReference type="Gene3D" id="1.10.287.630">
    <property type="entry name" value="Helix hairpin bin"/>
    <property type="match status" value="2"/>
</dbReference>
<dbReference type="Proteomes" id="UP000053237">
    <property type="component" value="Unassembled WGS sequence"/>
</dbReference>
<evidence type="ECO:0000259" key="10">
    <source>
        <dbReference type="PROSITE" id="PS50042"/>
    </source>
</evidence>
<dbReference type="Gene3D" id="1.10.287.70">
    <property type="match status" value="2"/>
</dbReference>
<name>A0A024G8E9_9STRA</name>
<dbReference type="FunFam" id="1.10.287.70:FF:000123">
    <property type="entry name" value="Potassium channel KAT3"/>
    <property type="match status" value="1"/>
</dbReference>
<feature type="domain" description="Cyclic nucleotide-binding" evidence="10">
    <location>
        <begin position="989"/>
        <end position="1109"/>
    </location>
</feature>
<feature type="transmembrane region" description="Helical" evidence="9">
    <location>
        <begin position="251"/>
        <end position="276"/>
    </location>
</feature>
<dbReference type="CDD" id="cd00038">
    <property type="entry name" value="CAP_ED"/>
    <property type="match status" value="2"/>
</dbReference>
<dbReference type="InterPro" id="IPR005821">
    <property type="entry name" value="Ion_trans_dom"/>
</dbReference>
<dbReference type="SUPFAM" id="SSF81324">
    <property type="entry name" value="Voltage-gated potassium channels"/>
    <property type="match status" value="2"/>
</dbReference>
<dbReference type="OrthoDB" id="421226at2759"/>
<evidence type="ECO:0000256" key="7">
    <source>
        <dbReference type="ARBA" id="ARBA00023303"/>
    </source>
</evidence>
<protein>
    <recommendedName>
        <fullName evidence="10">Cyclic nucleotide-binding domain-containing protein</fullName>
    </recommendedName>
</protein>
<dbReference type="EMBL" id="CAIX01000042">
    <property type="protein sequence ID" value="CCI43028.1"/>
    <property type="molecule type" value="Genomic_DNA"/>
</dbReference>
<evidence type="ECO:0000256" key="2">
    <source>
        <dbReference type="ARBA" id="ARBA00022448"/>
    </source>
</evidence>
<dbReference type="PROSITE" id="PS00889">
    <property type="entry name" value="CNMP_BINDING_2"/>
    <property type="match status" value="1"/>
</dbReference>
<gene>
    <name evidence="11" type="ORF">BN9_038120</name>
</gene>